<dbReference type="Proteomes" id="UP001501480">
    <property type="component" value="Unassembled WGS sequence"/>
</dbReference>
<organism evidence="1 2">
    <name type="scientific">Aeromicrobium halocynthiae</name>
    <dbReference type="NCBI Taxonomy" id="560557"/>
    <lineage>
        <taxon>Bacteria</taxon>
        <taxon>Bacillati</taxon>
        <taxon>Actinomycetota</taxon>
        <taxon>Actinomycetes</taxon>
        <taxon>Propionibacteriales</taxon>
        <taxon>Nocardioidaceae</taxon>
        <taxon>Aeromicrobium</taxon>
    </lineage>
</organism>
<gene>
    <name evidence="1" type="ORF">GCM10009821_14480</name>
</gene>
<sequence length="124" mass="13711">MKPYTELEPLRDVVLEASWIRSVIASPGRLLVMLEAVIAKDSPRLEQPRPGEQHFWLPGVLQFDGVTELRWTGQPVSPNQDADGSTDYGNLDQLSFDGDHFHLESEAGVIDVVASGITLDLGER</sequence>
<dbReference type="RefSeq" id="WP_344326414.1">
    <property type="nucleotide sequence ID" value="NZ_BAAAPY010000004.1"/>
</dbReference>
<proteinExistence type="predicted"/>
<accession>A0ABN2VY48</accession>
<evidence type="ECO:0000313" key="2">
    <source>
        <dbReference type="Proteomes" id="UP001501480"/>
    </source>
</evidence>
<protein>
    <submittedName>
        <fullName evidence="1">Uncharacterized protein</fullName>
    </submittedName>
</protein>
<reference evidence="1 2" key="1">
    <citation type="journal article" date="2019" name="Int. J. Syst. Evol. Microbiol.">
        <title>The Global Catalogue of Microorganisms (GCM) 10K type strain sequencing project: providing services to taxonomists for standard genome sequencing and annotation.</title>
        <authorList>
            <consortium name="The Broad Institute Genomics Platform"/>
            <consortium name="The Broad Institute Genome Sequencing Center for Infectious Disease"/>
            <person name="Wu L."/>
            <person name="Ma J."/>
        </authorList>
    </citation>
    <scope>NUCLEOTIDE SEQUENCE [LARGE SCALE GENOMIC DNA]</scope>
    <source>
        <strain evidence="1 2">JCM 15749</strain>
    </source>
</reference>
<evidence type="ECO:0000313" key="1">
    <source>
        <dbReference type="EMBL" id="GAA2076340.1"/>
    </source>
</evidence>
<name>A0ABN2VY48_9ACTN</name>
<comment type="caution">
    <text evidence="1">The sequence shown here is derived from an EMBL/GenBank/DDBJ whole genome shotgun (WGS) entry which is preliminary data.</text>
</comment>
<dbReference type="EMBL" id="BAAAPY010000004">
    <property type="protein sequence ID" value="GAA2076340.1"/>
    <property type="molecule type" value="Genomic_DNA"/>
</dbReference>
<keyword evidence="2" id="KW-1185">Reference proteome</keyword>